<feature type="compositionally biased region" description="Low complexity" evidence="1">
    <location>
        <begin position="52"/>
        <end position="102"/>
    </location>
</feature>
<feature type="compositionally biased region" description="Polar residues" evidence="1">
    <location>
        <begin position="10"/>
        <end position="19"/>
    </location>
</feature>
<organism evidence="2 3">
    <name type="scientific">Aspergillus sclerotialis</name>
    <dbReference type="NCBI Taxonomy" id="2070753"/>
    <lineage>
        <taxon>Eukaryota</taxon>
        <taxon>Fungi</taxon>
        <taxon>Dikarya</taxon>
        <taxon>Ascomycota</taxon>
        <taxon>Pezizomycotina</taxon>
        <taxon>Eurotiomycetes</taxon>
        <taxon>Eurotiomycetidae</taxon>
        <taxon>Eurotiales</taxon>
        <taxon>Aspergillaceae</taxon>
        <taxon>Aspergillus</taxon>
        <taxon>Aspergillus subgen. Polypaecilum</taxon>
    </lineage>
</organism>
<feature type="region of interest" description="Disordered" evidence="1">
    <location>
        <begin position="264"/>
        <end position="287"/>
    </location>
</feature>
<evidence type="ECO:0000313" key="3">
    <source>
        <dbReference type="Proteomes" id="UP000266188"/>
    </source>
</evidence>
<feature type="compositionally biased region" description="Low complexity" evidence="1">
    <location>
        <begin position="329"/>
        <end position="347"/>
    </location>
</feature>
<dbReference type="EMBL" id="MVGC01000040">
    <property type="protein sequence ID" value="RJE25713.1"/>
    <property type="molecule type" value="Genomic_DNA"/>
</dbReference>
<dbReference type="OrthoDB" id="4192742at2759"/>
<feature type="region of interest" description="Disordered" evidence="1">
    <location>
        <begin position="1"/>
        <end position="105"/>
    </location>
</feature>
<proteinExistence type="predicted"/>
<dbReference type="AlphaFoldDB" id="A0A3A2ZTR6"/>
<dbReference type="STRING" id="2070753.A0A3A2ZTR6"/>
<feature type="compositionally biased region" description="Basic and acidic residues" evidence="1">
    <location>
        <begin position="264"/>
        <end position="286"/>
    </location>
</feature>
<evidence type="ECO:0000313" key="2">
    <source>
        <dbReference type="EMBL" id="RJE25713.1"/>
    </source>
</evidence>
<accession>A0A3A2ZTR6</accession>
<evidence type="ECO:0000256" key="1">
    <source>
        <dbReference type="SAM" id="MobiDB-lite"/>
    </source>
</evidence>
<gene>
    <name evidence="2" type="ORF">PHISCL_01976</name>
</gene>
<name>A0A3A2ZTR6_9EURO</name>
<comment type="caution">
    <text evidence="2">The sequence shown here is derived from an EMBL/GenBank/DDBJ whole genome shotgun (WGS) entry which is preliminary data.</text>
</comment>
<dbReference type="Proteomes" id="UP000266188">
    <property type="component" value="Unassembled WGS sequence"/>
</dbReference>
<protein>
    <submittedName>
        <fullName evidence="2">Uncharacterized protein</fullName>
    </submittedName>
</protein>
<feature type="region of interest" description="Disordered" evidence="1">
    <location>
        <begin position="324"/>
        <end position="356"/>
    </location>
</feature>
<reference evidence="3" key="1">
    <citation type="submission" date="2017-02" db="EMBL/GenBank/DDBJ databases">
        <authorList>
            <person name="Tafer H."/>
            <person name="Lopandic K."/>
        </authorList>
    </citation>
    <scope>NUCLEOTIDE SEQUENCE [LARGE SCALE GENOMIC DNA]</scope>
    <source>
        <strain evidence="3">CBS 366.77</strain>
    </source>
</reference>
<keyword evidence="3" id="KW-1185">Reference proteome</keyword>
<sequence length="373" mass="41134">MTQVELPIRTRSQNVSAPGSSIPARAATLPPGTLAMRPGNVRFYSRRDTSSNDDTSSMTSSTSTESTDTASSLETDPTTAPSTTTSPSQSAQGQGQEQASSPTLEETRSNALNTLAMCRTVIVTLEITRMYKSRLGFSWWLAFWEKIYDRTLAHALGARVTTALNKINLLFRSVSSDLKRMTAKMEKAVRRAKSSPEILKYLEYMENEVGVRRRNRRDKASSILNRMRAGIENIPVKVTDELFDDMKRGIFALDVFCDYHPGDPEAEARDRLGPRRLEENREEARESAFGYTTWEEDEVGGERSLGDGFEGIDTLSGGWVSETSSEGFTVVPSGSRSTSTGTPATTVWGERSDDGSAMSACWSSRESCASECW</sequence>